<keyword evidence="1" id="KW-0812">Transmembrane</keyword>
<reference evidence="3 4" key="1">
    <citation type="submission" date="2017-03" db="EMBL/GenBank/DDBJ databases">
        <title>An alternative strategy for trypanosome survival in the mammalian bloodstream revealed through genome and transcriptome analysis of the ubiquitous bovine parasite Trypanosoma (Megatrypanum) theileri.</title>
        <authorList>
            <person name="Kelly S."/>
            <person name="Ivens A."/>
            <person name="Mott A."/>
            <person name="O'Neill E."/>
            <person name="Emms D."/>
            <person name="Macleod O."/>
            <person name="Voorheis P."/>
            <person name="Matthews J."/>
            <person name="Matthews K."/>
            <person name="Carrington M."/>
        </authorList>
    </citation>
    <scope>NUCLEOTIDE SEQUENCE [LARGE SCALE GENOMIC DNA]</scope>
    <source>
        <strain evidence="3">Edinburgh</strain>
    </source>
</reference>
<dbReference type="GeneID" id="39980570"/>
<evidence type="ECO:0000259" key="2">
    <source>
        <dbReference type="Pfam" id="PF04982"/>
    </source>
</evidence>
<name>A0A1X0P8I7_9TRYP</name>
<dbReference type="Pfam" id="PF04982">
    <property type="entry name" value="TM_HPP"/>
    <property type="match status" value="1"/>
</dbReference>
<organism evidence="3 4">
    <name type="scientific">Trypanosoma theileri</name>
    <dbReference type="NCBI Taxonomy" id="67003"/>
    <lineage>
        <taxon>Eukaryota</taxon>
        <taxon>Discoba</taxon>
        <taxon>Euglenozoa</taxon>
        <taxon>Kinetoplastea</taxon>
        <taxon>Metakinetoplastina</taxon>
        <taxon>Trypanosomatida</taxon>
        <taxon>Trypanosomatidae</taxon>
        <taxon>Trypanosoma</taxon>
    </lineage>
</organism>
<sequence>MYALDVETEGVRELVGGRGEGIILPPCDSSSITAEERSVKFEEEMMEIGGSVSQDSENSVTSPVRMNVFCVALSTYIKRLRGGGVEGLPVFAPSLDLVPTFLLSIGIMLVLAAVDVFALEPYGLQSYLPSFGSSCALTVCLMTTPGAQPRCFILTHFIGAFLGLSFGHATKTLEQPLGRLLASVFAVSVLSPLMSLLGWFQPSSSATAVLAAFHEYGRMNDEGYMFLVAPVLLGVFIIFILSWVTNNLVPWRPAYPLWW</sequence>
<keyword evidence="1" id="KW-0472">Membrane</keyword>
<feature type="transmembrane region" description="Helical" evidence="1">
    <location>
        <begin position="224"/>
        <end position="244"/>
    </location>
</feature>
<dbReference type="OrthoDB" id="2016548at2759"/>
<proteinExistence type="predicted"/>
<feature type="transmembrane region" description="Helical" evidence="1">
    <location>
        <begin position="152"/>
        <end position="169"/>
    </location>
</feature>
<accession>A0A1X0P8I7</accession>
<dbReference type="EMBL" id="NBCO01000001">
    <property type="protein sequence ID" value="ORC93232.1"/>
    <property type="molecule type" value="Genomic_DNA"/>
</dbReference>
<feature type="transmembrane region" description="Helical" evidence="1">
    <location>
        <begin position="126"/>
        <end position="146"/>
    </location>
</feature>
<feature type="transmembrane region" description="Helical" evidence="1">
    <location>
        <begin position="181"/>
        <end position="200"/>
    </location>
</feature>
<feature type="domain" description="HPP transmembrane region" evidence="2">
    <location>
        <begin position="102"/>
        <end position="252"/>
    </location>
</feature>
<keyword evidence="4" id="KW-1185">Reference proteome</keyword>
<dbReference type="RefSeq" id="XP_028887298.1">
    <property type="nucleotide sequence ID" value="XM_029020790.1"/>
</dbReference>
<dbReference type="Proteomes" id="UP000192257">
    <property type="component" value="Unassembled WGS sequence"/>
</dbReference>
<evidence type="ECO:0000313" key="3">
    <source>
        <dbReference type="EMBL" id="ORC93232.1"/>
    </source>
</evidence>
<dbReference type="VEuPathDB" id="TriTrypDB:TM35_000011090"/>
<protein>
    <recommendedName>
        <fullName evidence="2">HPP transmembrane region domain-containing protein</fullName>
    </recommendedName>
</protein>
<feature type="transmembrane region" description="Helical" evidence="1">
    <location>
        <begin position="97"/>
        <end position="119"/>
    </location>
</feature>
<dbReference type="PANTHER" id="PTHR33741:SF5">
    <property type="entry name" value="TRANSMEMBRANE PROTEIN DDB_G0269096-RELATED"/>
    <property type="match status" value="1"/>
</dbReference>
<dbReference type="AlphaFoldDB" id="A0A1X0P8I7"/>
<gene>
    <name evidence="3" type="ORF">TM35_000011090</name>
</gene>
<dbReference type="PANTHER" id="PTHR33741">
    <property type="entry name" value="TRANSMEMBRANE PROTEIN DDB_G0269096-RELATED"/>
    <property type="match status" value="1"/>
</dbReference>
<dbReference type="InterPro" id="IPR058581">
    <property type="entry name" value="TM_HPP"/>
</dbReference>
<dbReference type="InterPro" id="IPR007065">
    <property type="entry name" value="HPP"/>
</dbReference>
<evidence type="ECO:0000256" key="1">
    <source>
        <dbReference type="SAM" id="Phobius"/>
    </source>
</evidence>
<evidence type="ECO:0000313" key="4">
    <source>
        <dbReference type="Proteomes" id="UP000192257"/>
    </source>
</evidence>
<comment type="caution">
    <text evidence="3">The sequence shown here is derived from an EMBL/GenBank/DDBJ whole genome shotgun (WGS) entry which is preliminary data.</text>
</comment>
<keyword evidence="1" id="KW-1133">Transmembrane helix</keyword>